<evidence type="ECO:0000313" key="4">
    <source>
        <dbReference type="Proteomes" id="UP000033854"/>
    </source>
</evidence>
<dbReference type="GO" id="GO:0046872">
    <property type="term" value="F:metal ion binding"/>
    <property type="evidence" value="ECO:0007669"/>
    <property type="project" value="UniProtKB-KW"/>
</dbReference>
<proteinExistence type="predicted"/>
<dbReference type="Pfam" id="PF00834">
    <property type="entry name" value="Ribul_P_3_epim"/>
    <property type="match status" value="1"/>
</dbReference>
<dbReference type="InterPro" id="IPR013785">
    <property type="entry name" value="Aldolase_TIM"/>
</dbReference>
<evidence type="ECO:0000313" key="3">
    <source>
        <dbReference type="EMBL" id="KKS42927.1"/>
    </source>
</evidence>
<dbReference type="GO" id="GO:0016857">
    <property type="term" value="F:racemase and epimerase activity, acting on carbohydrates and derivatives"/>
    <property type="evidence" value="ECO:0007669"/>
    <property type="project" value="InterPro"/>
</dbReference>
<protein>
    <submittedName>
        <fullName evidence="3">Ribulose-phosphate 3-epimerase</fullName>
    </submittedName>
</protein>
<keyword evidence="1" id="KW-0479">Metal-binding</keyword>
<comment type="caution">
    <text evidence="3">The sequence shown here is derived from an EMBL/GenBank/DDBJ whole genome shotgun (WGS) entry which is preliminary data.</text>
</comment>
<organism evidence="3 4">
    <name type="scientific">Candidatus Collierbacteria bacterium GW2011_GWA2_42_17</name>
    <dbReference type="NCBI Taxonomy" id="1618378"/>
    <lineage>
        <taxon>Bacteria</taxon>
        <taxon>Candidatus Collieribacteriota</taxon>
    </lineage>
</organism>
<dbReference type="SUPFAM" id="SSF51366">
    <property type="entry name" value="Ribulose-phoshate binding barrel"/>
    <property type="match status" value="1"/>
</dbReference>
<dbReference type="Proteomes" id="UP000033854">
    <property type="component" value="Unassembled WGS sequence"/>
</dbReference>
<evidence type="ECO:0000256" key="2">
    <source>
        <dbReference type="ARBA" id="ARBA00023235"/>
    </source>
</evidence>
<keyword evidence="2" id="KW-0413">Isomerase</keyword>
<accession>A0A0G0Z2C9</accession>
<dbReference type="AlphaFoldDB" id="A0A0G0Z2C9"/>
<dbReference type="GO" id="GO:0005975">
    <property type="term" value="P:carbohydrate metabolic process"/>
    <property type="evidence" value="ECO:0007669"/>
    <property type="project" value="InterPro"/>
</dbReference>
<dbReference type="InterPro" id="IPR000056">
    <property type="entry name" value="Ribul_P_3_epim-like"/>
</dbReference>
<reference evidence="3 4" key="1">
    <citation type="journal article" date="2015" name="Nature">
        <title>rRNA introns, odd ribosomes, and small enigmatic genomes across a large radiation of phyla.</title>
        <authorList>
            <person name="Brown C.T."/>
            <person name="Hug L.A."/>
            <person name="Thomas B.C."/>
            <person name="Sharon I."/>
            <person name="Castelle C.J."/>
            <person name="Singh A."/>
            <person name="Wilkins M.J."/>
            <person name="Williams K.H."/>
            <person name="Banfield J.F."/>
        </authorList>
    </citation>
    <scope>NUCLEOTIDE SEQUENCE [LARGE SCALE GENOMIC DNA]</scope>
</reference>
<dbReference type="Gene3D" id="3.20.20.70">
    <property type="entry name" value="Aldolase class I"/>
    <property type="match status" value="1"/>
</dbReference>
<name>A0A0G0Z2C9_9BACT</name>
<evidence type="ECO:0000256" key="1">
    <source>
        <dbReference type="ARBA" id="ARBA00022723"/>
    </source>
</evidence>
<dbReference type="InterPro" id="IPR011060">
    <property type="entry name" value="RibuloseP-bd_barrel"/>
</dbReference>
<dbReference type="PANTHER" id="PTHR11749">
    <property type="entry name" value="RIBULOSE-5-PHOSPHATE-3-EPIMERASE"/>
    <property type="match status" value="1"/>
</dbReference>
<gene>
    <name evidence="3" type="ORF">UV06_C0004G0062</name>
</gene>
<dbReference type="EMBL" id="LCDA01000004">
    <property type="protein sequence ID" value="KKS42927.1"/>
    <property type="molecule type" value="Genomic_DNA"/>
</dbReference>
<sequence length="211" mass="23215">MNKIVPTILAKDISKFEEDLGKVEGFADRVQMDIIDGKFVPVETVMPEVLLSIETMAEVEAHLMVVEPREWVERCVAAGVTTVYGQVEKMTDKLDFITKAEEAGMKTGLAFDLDTPLTGLDEWVNLVDSILLLSVKAGAQGQEFNDAVLEKIKKVRKLSPSVTIIIDGGLNEETIKKCLEAGGEKMEFAVGSEILTADNPVEVYRRLENIG</sequence>